<dbReference type="GO" id="GO:0006433">
    <property type="term" value="P:prolyl-tRNA aminoacylation"/>
    <property type="evidence" value="ECO:0007669"/>
    <property type="project" value="InterPro"/>
</dbReference>
<feature type="region of interest" description="Disordered" evidence="9">
    <location>
        <begin position="111"/>
        <end position="148"/>
    </location>
</feature>
<dbReference type="SUPFAM" id="SSF55681">
    <property type="entry name" value="Class II aaRS and biotin synthetases"/>
    <property type="match status" value="1"/>
</dbReference>
<proteinExistence type="inferred from homology"/>
<evidence type="ECO:0000256" key="10">
    <source>
        <dbReference type="SAM" id="SignalP"/>
    </source>
</evidence>
<dbReference type="InterPro" id="IPR004499">
    <property type="entry name" value="Pro-tRNA-ligase_IIa_arc-type"/>
</dbReference>
<organism evidence="13 14">
    <name type="scientific">Tribonema minus</name>
    <dbReference type="NCBI Taxonomy" id="303371"/>
    <lineage>
        <taxon>Eukaryota</taxon>
        <taxon>Sar</taxon>
        <taxon>Stramenopiles</taxon>
        <taxon>Ochrophyta</taxon>
        <taxon>PX clade</taxon>
        <taxon>Xanthophyceae</taxon>
        <taxon>Tribonematales</taxon>
        <taxon>Tribonemataceae</taxon>
        <taxon>Tribonema</taxon>
    </lineage>
</organism>
<dbReference type="OrthoDB" id="1350766at2759"/>
<dbReference type="PANTHER" id="PTHR43382">
    <property type="entry name" value="PROLYL-TRNA SYNTHETASE"/>
    <property type="match status" value="1"/>
</dbReference>
<dbReference type="InterPro" id="IPR045864">
    <property type="entry name" value="aa-tRNA-synth_II/BPL/LPL"/>
</dbReference>
<dbReference type="Pfam" id="PF09180">
    <property type="entry name" value="ProRS-C_1"/>
    <property type="match status" value="1"/>
</dbReference>
<evidence type="ECO:0000256" key="4">
    <source>
        <dbReference type="ARBA" id="ARBA00022840"/>
    </source>
</evidence>
<dbReference type="GO" id="GO:0005524">
    <property type="term" value="F:ATP binding"/>
    <property type="evidence" value="ECO:0007669"/>
    <property type="project" value="UniProtKB-KW"/>
</dbReference>
<dbReference type="EC" id="6.1.1.15" evidence="1"/>
<dbReference type="InterPro" id="IPR009068">
    <property type="entry name" value="uS15_NS1_RNA-bd_sf"/>
</dbReference>
<dbReference type="HAMAP" id="MF_01571">
    <property type="entry name" value="Pro_tRNA_synth_type3"/>
    <property type="match status" value="1"/>
</dbReference>
<evidence type="ECO:0000313" key="13">
    <source>
        <dbReference type="EMBL" id="KAG5184462.1"/>
    </source>
</evidence>
<evidence type="ECO:0000256" key="7">
    <source>
        <dbReference type="ARBA" id="ARBA00029731"/>
    </source>
</evidence>
<dbReference type="Pfam" id="PF03129">
    <property type="entry name" value="HGTP_anticodon"/>
    <property type="match status" value="1"/>
</dbReference>
<keyword evidence="6" id="KW-0030">Aminoacyl-tRNA synthetase</keyword>
<dbReference type="SMART" id="SM00946">
    <property type="entry name" value="ProRS-C_1"/>
    <property type="match status" value="1"/>
</dbReference>
<evidence type="ECO:0000259" key="11">
    <source>
        <dbReference type="PROSITE" id="PS50862"/>
    </source>
</evidence>
<dbReference type="InterPro" id="IPR033721">
    <property type="entry name" value="ProRS_core_arch_euk"/>
</dbReference>
<dbReference type="Gene3D" id="3.40.50.800">
    <property type="entry name" value="Anticodon-binding domain"/>
    <property type="match status" value="1"/>
</dbReference>
<dbReference type="InterPro" id="IPR000738">
    <property type="entry name" value="WHEP-TRS_dom"/>
</dbReference>
<dbReference type="Proteomes" id="UP000664859">
    <property type="component" value="Unassembled WGS sequence"/>
</dbReference>
<evidence type="ECO:0000259" key="12">
    <source>
        <dbReference type="PROSITE" id="PS51185"/>
    </source>
</evidence>
<feature type="domain" description="WHEP-TRS" evidence="12">
    <location>
        <begin position="64"/>
        <end position="120"/>
    </location>
</feature>
<feature type="chain" id="PRO_5032497205" description="proline--tRNA ligase" evidence="10">
    <location>
        <begin position="29"/>
        <end position="628"/>
    </location>
</feature>
<dbReference type="CDD" id="cd00778">
    <property type="entry name" value="ProRS_core_arch_euk"/>
    <property type="match status" value="1"/>
</dbReference>
<dbReference type="AlphaFoldDB" id="A0A835Z2K2"/>
<name>A0A835Z2K2_9STRA</name>
<dbReference type="PROSITE" id="PS50862">
    <property type="entry name" value="AA_TRNA_LIGASE_II"/>
    <property type="match status" value="1"/>
</dbReference>
<dbReference type="PANTHER" id="PTHR43382:SF3">
    <property type="entry name" value="PROLINE--TRNA LIGASE, CHLOROPLASTIC_MITOCHONDRIAL"/>
    <property type="match status" value="1"/>
</dbReference>
<keyword evidence="2" id="KW-0436">Ligase</keyword>
<dbReference type="Gene3D" id="3.30.930.10">
    <property type="entry name" value="Bira Bifunctional Protein, Domain 2"/>
    <property type="match status" value="1"/>
</dbReference>
<accession>A0A835Z2K2</accession>
<keyword evidence="3" id="KW-0547">Nucleotide-binding</keyword>
<evidence type="ECO:0000256" key="6">
    <source>
        <dbReference type="ARBA" id="ARBA00023146"/>
    </source>
</evidence>
<dbReference type="SUPFAM" id="SSF47060">
    <property type="entry name" value="S15/NS1 RNA-binding domain"/>
    <property type="match status" value="1"/>
</dbReference>
<dbReference type="InterPro" id="IPR016061">
    <property type="entry name" value="Pro-tRNA_ligase_II_C"/>
</dbReference>
<dbReference type="FunFam" id="3.30.930.10:FF:000037">
    <property type="entry name" value="Proline--tRNA ligase"/>
    <property type="match status" value="1"/>
</dbReference>
<evidence type="ECO:0000256" key="5">
    <source>
        <dbReference type="ARBA" id="ARBA00022917"/>
    </source>
</evidence>
<keyword evidence="10" id="KW-0732">Signal</keyword>
<dbReference type="InterPro" id="IPR002314">
    <property type="entry name" value="aa-tRNA-synt_IIb"/>
</dbReference>
<sequence>MARSRGSTAQAATMTMLALLAVARRASSFALMGGSARQMQIRGAVARARPAALCMSSTPVQDGQLQAIKDQIAAVGDRIRSLKAESADKSMLQPEVEALLSLKAQYQTLTGEPFDPPKAGAKKPQAKQQQQKGGKQGQVKGQESDKITPRNQDYSQWYLDVISAAELVDSSPVKGCMVIRPWGMAVWDALRNDLDARIKDKGVSNAYFPLFIPRSFLSKEAEHVEGFAKECAVVTHHRLCADPNGGGLVPDPEAKLEEPLVVRPTSETIIWHMFGKWISSHRDLPMKINQWANVVRWEMRTRPFLRSAEFLWQEGHTAHATREDALKCAREMLDMYADSVKDMLALPVVKGTKSPMERFAGAEETFTIEGMMQNGWALQSGTSHFLGQNFARAFDVYFQTKNEDRELVWATSWGVSTRLMGALVMTHSDDAGLRQQLPPAVAPHQVVIVPITKGQGEDTDLVNSFVDTAVAQLKAQGIRVKVDDRDHLRPGAKYFEWERKGVPLRLEVGARDAKGKVLTLARRTGGDKTPIPLDDSFAEAIQQELQGVHELLWKEGEDHMASGDKDRTGFYLVPWCCDASREKEIQEDSKATIRCYPLDLNEAKAYEGKTCFYSGEPATHMALFARAF</sequence>
<evidence type="ECO:0000256" key="9">
    <source>
        <dbReference type="SAM" id="MobiDB-lite"/>
    </source>
</evidence>
<dbReference type="InterPro" id="IPR017449">
    <property type="entry name" value="Pro-tRNA_synth_II"/>
</dbReference>
<dbReference type="GO" id="GO:0005737">
    <property type="term" value="C:cytoplasm"/>
    <property type="evidence" value="ECO:0007669"/>
    <property type="project" value="InterPro"/>
</dbReference>
<reference evidence="13" key="1">
    <citation type="submission" date="2021-02" db="EMBL/GenBank/DDBJ databases">
        <title>First Annotated Genome of the Yellow-green Alga Tribonema minus.</title>
        <authorList>
            <person name="Mahan K.M."/>
        </authorList>
    </citation>
    <scope>NUCLEOTIDE SEQUENCE</scope>
    <source>
        <strain evidence="13">UTEX B ZZ1240</strain>
    </source>
</reference>
<dbReference type="SMART" id="SM00991">
    <property type="entry name" value="WHEP-TRS"/>
    <property type="match status" value="1"/>
</dbReference>
<dbReference type="GO" id="GO:0017101">
    <property type="term" value="C:aminoacyl-tRNA synthetase multienzyme complex"/>
    <property type="evidence" value="ECO:0007669"/>
    <property type="project" value="TreeGrafter"/>
</dbReference>
<feature type="domain" description="Aminoacyl-transfer RNA synthetases class-II family profile" evidence="11">
    <location>
        <begin position="183"/>
        <end position="439"/>
    </location>
</feature>
<dbReference type="InterPro" id="IPR004154">
    <property type="entry name" value="Anticodon-bd"/>
</dbReference>
<dbReference type="EMBL" id="JAFCMP010000166">
    <property type="protein sequence ID" value="KAG5184462.1"/>
    <property type="molecule type" value="Genomic_DNA"/>
</dbReference>
<feature type="signal peptide" evidence="10">
    <location>
        <begin position="1"/>
        <end position="28"/>
    </location>
</feature>
<evidence type="ECO:0000313" key="14">
    <source>
        <dbReference type="Proteomes" id="UP000664859"/>
    </source>
</evidence>
<gene>
    <name evidence="13" type="ORF">JKP88DRAFT_314700</name>
</gene>
<dbReference type="SUPFAM" id="SSF52954">
    <property type="entry name" value="Class II aaRS ABD-related"/>
    <property type="match status" value="1"/>
</dbReference>
<keyword evidence="14" id="KW-1185">Reference proteome</keyword>
<dbReference type="Pfam" id="PF00458">
    <property type="entry name" value="WHEP-TRS"/>
    <property type="match status" value="1"/>
</dbReference>
<evidence type="ECO:0000256" key="2">
    <source>
        <dbReference type="ARBA" id="ARBA00022598"/>
    </source>
</evidence>
<evidence type="ECO:0000256" key="8">
    <source>
        <dbReference type="ARBA" id="ARBA00047671"/>
    </source>
</evidence>
<keyword evidence="4" id="KW-0067">ATP-binding</keyword>
<protein>
    <recommendedName>
        <fullName evidence="1">proline--tRNA ligase</fullName>
        <ecNumber evidence="1">6.1.1.15</ecNumber>
    </recommendedName>
    <alternativeName>
        <fullName evidence="7">Prolyl-tRNA synthetase</fullName>
    </alternativeName>
</protein>
<dbReference type="InterPro" id="IPR006195">
    <property type="entry name" value="aa-tRNA-synth_II"/>
</dbReference>
<dbReference type="GO" id="GO:0004827">
    <property type="term" value="F:proline-tRNA ligase activity"/>
    <property type="evidence" value="ECO:0007669"/>
    <property type="project" value="UniProtKB-EC"/>
</dbReference>
<comment type="catalytic activity">
    <reaction evidence="8">
        <text>tRNA(Pro) + L-proline + ATP = L-prolyl-tRNA(Pro) + AMP + diphosphate</text>
        <dbReference type="Rhea" id="RHEA:14305"/>
        <dbReference type="Rhea" id="RHEA-COMP:9700"/>
        <dbReference type="Rhea" id="RHEA-COMP:9702"/>
        <dbReference type="ChEBI" id="CHEBI:30616"/>
        <dbReference type="ChEBI" id="CHEBI:33019"/>
        <dbReference type="ChEBI" id="CHEBI:60039"/>
        <dbReference type="ChEBI" id="CHEBI:78442"/>
        <dbReference type="ChEBI" id="CHEBI:78532"/>
        <dbReference type="ChEBI" id="CHEBI:456215"/>
        <dbReference type="EC" id="6.1.1.15"/>
    </reaction>
</comment>
<comment type="caution">
    <text evidence="13">The sequence shown here is derived from an EMBL/GenBank/DDBJ whole genome shotgun (WGS) entry which is preliminary data.</text>
</comment>
<feature type="compositionally biased region" description="Low complexity" evidence="9">
    <location>
        <begin position="126"/>
        <end position="141"/>
    </location>
</feature>
<dbReference type="NCBIfam" id="TIGR00408">
    <property type="entry name" value="proS_fam_I"/>
    <property type="match status" value="1"/>
</dbReference>
<dbReference type="Pfam" id="PF00587">
    <property type="entry name" value="tRNA-synt_2b"/>
    <property type="match status" value="1"/>
</dbReference>
<dbReference type="Gene3D" id="3.30.110.30">
    <property type="entry name" value="C-terminal domain of ProRS"/>
    <property type="match status" value="1"/>
</dbReference>
<dbReference type="SUPFAM" id="SSF64586">
    <property type="entry name" value="C-terminal domain of ProRS"/>
    <property type="match status" value="1"/>
</dbReference>
<dbReference type="PROSITE" id="PS51185">
    <property type="entry name" value="WHEP_TRS_2"/>
    <property type="match status" value="1"/>
</dbReference>
<keyword evidence="5" id="KW-0648">Protein biosynthesis</keyword>
<dbReference type="Gene3D" id="1.10.287.10">
    <property type="entry name" value="S15/NS1, RNA-binding"/>
    <property type="match status" value="1"/>
</dbReference>
<dbReference type="InterPro" id="IPR036621">
    <property type="entry name" value="Anticodon-bd_dom_sf"/>
</dbReference>
<evidence type="ECO:0000256" key="1">
    <source>
        <dbReference type="ARBA" id="ARBA00012831"/>
    </source>
</evidence>
<evidence type="ECO:0000256" key="3">
    <source>
        <dbReference type="ARBA" id="ARBA00022741"/>
    </source>
</evidence>